<dbReference type="SUPFAM" id="SSF52172">
    <property type="entry name" value="CheY-like"/>
    <property type="match status" value="1"/>
</dbReference>
<keyword evidence="3" id="KW-0804">Transcription</keyword>
<keyword evidence="6" id="KW-1185">Reference proteome</keyword>
<keyword evidence="1" id="KW-0805">Transcription regulation</keyword>
<dbReference type="PRINTS" id="PR00038">
    <property type="entry name" value="HTHLUXR"/>
</dbReference>
<proteinExistence type="predicted"/>
<sequence length="199" mass="21214">MIRVNVVDSMPIYVKGLEVSLAPSDIAVLPHRAERGDTSRADVFLVNPDAVDGGPLSEFVAGLANDAPVLLLSHGASELARDYYVQLGACGLVRRCADAPTVVSAVRSVAAGGEFWDSSVAAPNDETAEVSESLSPRELQVLLHIARGLTHGQIATRLRVSGNTVNTYVKRIRSKLRLGNKAELTRFAMQLPRTGPGES</sequence>
<dbReference type="Pfam" id="PF00196">
    <property type="entry name" value="GerE"/>
    <property type="match status" value="1"/>
</dbReference>
<dbReference type="Gene3D" id="3.40.50.2300">
    <property type="match status" value="1"/>
</dbReference>
<evidence type="ECO:0000259" key="4">
    <source>
        <dbReference type="PROSITE" id="PS50043"/>
    </source>
</evidence>
<dbReference type="InterPro" id="IPR011006">
    <property type="entry name" value="CheY-like_superfamily"/>
</dbReference>
<dbReference type="PROSITE" id="PS50043">
    <property type="entry name" value="HTH_LUXR_2"/>
    <property type="match status" value="1"/>
</dbReference>
<comment type="caution">
    <text evidence="5">The sequence shown here is derived from an EMBL/GenBank/DDBJ whole genome shotgun (WGS) entry which is preliminary data.</text>
</comment>
<feature type="domain" description="HTH luxR-type" evidence="4">
    <location>
        <begin position="127"/>
        <end position="192"/>
    </location>
</feature>
<dbReference type="PANTHER" id="PTHR44688">
    <property type="entry name" value="DNA-BINDING TRANSCRIPTIONAL ACTIVATOR DEVR_DOSR"/>
    <property type="match status" value="1"/>
</dbReference>
<dbReference type="Proteomes" id="UP000185696">
    <property type="component" value="Unassembled WGS sequence"/>
</dbReference>
<organism evidence="5 6">
    <name type="scientific">Actinophytocola xinjiangensis</name>
    <dbReference type="NCBI Taxonomy" id="485602"/>
    <lineage>
        <taxon>Bacteria</taxon>
        <taxon>Bacillati</taxon>
        <taxon>Actinomycetota</taxon>
        <taxon>Actinomycetes</taxon>
        <taxon>Pseudonocardiales</taxon>
        <taxon>Pseudonocardiaceae</taxon>
    </lineage>
</organism>
<dbReference type="EMBL" id="MSIF01000001">
    <property type="protein sequence ID" value="OLF14419.1"/>
    <property type="molecule type" value="Genomic_DNA"/>
</dbReference>
<reference evidence="5 6" key="1">
    <citation type="submission" date="2016-12" db="EMBL/GenBank/DDBJ databases">
        <title>The draft genome sequence of Actinophytocola xinjiangensis.</title>
        <authorList>
            <person name="Wang W."/>
            <person name="Yuan L."/>
        </authorList>
    </citation>
    <scope>NUCLEOTIDE SEQUENCE [LARGE SCALE GENOMIC DNA]</scope>
    <source>
        <strain evidence="5 6">CGMCC 4.4663</strain>
    </source>
</reference>
<name>A0A7Z0WTT7_9PSEU</name>
<accession>A0A7Z0WTT7</accession>
<dbReference type="AlphaFoldDB" id="A0A7Z0WTT7"/>
<evidence type="ECO:0000313" key="6">
    <source>
        <dbReference type="Proteomes" id="UP000185696"/>
    </source>
</evidence>
<dbReference type="InterPro" id="IPR000792">
    <property type="entry name" value="Tscrpt_reg_LuxR_C"/>
</dbReference>
<evidence type="ECO:0000313" key="5">
    <source>
        <dbReference type="EMBL" id="OLF14419.1"/>
    </source>
</evidence>
<evidence type="ECO:0000256" key="3">
    <source>
        <dbReference type="ARBA" id="ARBA00023163"/>
    </source>
</evidence>
<dbReference type="RefSeq" id="WP_075131367.1">
    <property type="nucleotide sequence ID" value="NZ_MSIF01000001.1"/>
</dbReference>
<dbReference type="GO" id="GO:0006355">
    <property type="term" value="P:regulation of DNA-templated transcription"/>
    <property type="evidence" value="ECO:0007669"/>
    <property type="project" value="InterPro"/>
</dbReference>
<gene>
    <name evidence="5" type="ORF">BLA60_04680</name>
</gene>
<dbReference type="InterPro" id="IPR016032">
    <property type="entry name" value="Sig_transdc_resp-reg_C-effctor"/>
</dbReference>
<evidence type="ECO:0000256" key="1">
    <source>
        <dbReference type="ARBA" id="ARBA00023015"/>
    </source>
</evidence>
<dbReference type="SUPFAM" id="SSF46894">
    <property type="entry name" value="C-terminal effector domain of the bipartite response regulators"/>
    <property type="match status" value="1"/>
</dbReference>
<dbReference type="PANTHER" id="PTHR44688:SF16">
    <property type="entry name" value="DNA-BINDING TRANSCRIPTIONAL ACTIVATOR DEVR_DOSR"/>
    <property type="match status" value="1"/>
</dbReference>
<protein>
    <recommendedName>
        <fullName evidence="4">HTH luxR-type domain-containing protein</fullName>
    </recommendedName>
</protein>
<dbReference type="SMART" id="SM00421">
    <property type="entry name" value="HTH_LUXR"/>
    <property type="match status" value="1"/>
</dbReference>
<evidence type="ECO:0000256" key="2">
    <source>
        <dbReference type="ARBA" id="ARBA00023125"/>
    </source>
</evidence>
<dbReference type="CDD" id="cd06170">
    <property type="entry name" value="LuxR_C_like"/>
    <property type="match status" value="1"/>
</dbReference>
<dbReference type="GO" id="GO:0003677">
    <property type="term" value="F:DNA binding"/>
    <property type="evidence" value="ECO:0007669"/>
    <property type="project" value="UniProtKB-KW"/>
</dbReference>
<keyword evidence="2" id="KW-0238">DNA-binding</keyword>